<evidence type="ECO:0000313" key="1">
    <source>
        <dbReference type="EMBL" id="OMJ94856.1"/>
    </source>
</evidence>
<reference evidence="1 2" key="1">
    <citation type="submission" date="2016-11" db="EMBL/GenBank/DDBJ databases">
        <title>The macronuclear genome of Stentor coeruleus: a giant cell with tiny introns.</title>
        <authorList>
            <person name="Slabodnick M."/>
            <person name="Ruby J.G."/>
            <person name="Reiff S.B."/>
            <person name="Swart E.C."/>
            <person name="Gosai S."/>
            <person name="Prabakaran S."/>
            <person name="Witkowska E."/>
            <person name="Larue G.E."/>
            <person name="Fisher S."/>
            <person name="Freeman R.M."/>
            <person name="Gunawardena J."/>
            <person name="Chu W."/>
            <person name="Stover N.A."/>
            <person name="Gregory B.D."/>
            <person name="Nowacki M."/>
            <person name="Derisi J."/>
            <person name="Roy S.W."/>
            <person name="Marshall W.F."/>
            <person name="Sood P."/>
        </authorList>
    </citation>
    <scope>NUCLEOTIDE SEQUENCE [LARGE SCALE GENOMIC DNA]</scope>
    <source>
        <strain evidence="1">WM001</strain>
    </source>
</reference>
<protein>
    <submittedName>
        <fullName evidence="1">Uncharacterized protein</fullName>
    </submittedName>
</protein>
<proteinExistence type="predicted"/>
<keyword evidence="2" id="KW-1185">Reference proteome</keyword>
<sequence>MASLTFASRFKNKIEKLGKNGIIPLNKSNFIEKTEIPLSKIHQPLLKFLPSNSKAIITQSISQEDKIKKITNTKYFRSYTPIRNYPVSRISPSLLGENVKRSLSPYRLQEGRVYTEPINSQDPLPCPKLPRINSGSYNLRDHLKNRIKHITIKNQAIITKPI</sequence>
<gene>
    <name evidence="1" type="ORF">SteCoe_1882</name>
</gene>
<comment type="caution">
    <text evidence="1">The sequence shown here is derived from an EMBL/GenBank/DDBJ whole genome shotgun (WGS) entry which is preliminary data.</text>
</comment>
<accession>A0A1R2D0T3</accession>
<evidence type="ECO:0000313" key="2">
    <source>
        <dbReference type="Proteomes" id="UP000187209"/>
    </source>
</evidence>
<dbReference type="EMBL" id="MPUH01000020">
    <property type="protein sequence ID" value="OMJ94856.1"/>
    <property type="molecule type" value="Genomic_DNA"/>
</dbReference>
<dbReference type="AlphaFoldDB" id="A0A1R2D0T3"/>
<dbReference type="Proteomes" id="UP000187209">
    <property type="component" value="Unassembled WGS sequence"/>
</dbReference>
<organism evidence="1 2">
    <name type="scientific">Stentor coeruleus</name>
    <dbReference type="NCBI Taxonomy" id="5963"/>
    <lineage>
        <taxon>Eukaryota</taxon>
        <taxon>Sar</taxon>
        <taxon>Alveolata</taxon>
        <taxon>Ciliophora</taxon>
        <taxon>Postciliodesmatophora</taxon>
        <taxon>Heterotrichea</taxon>
        <taxon>Heterotrichida</taxon>
        <taxon>Stentoridae</taxon>
        <taxon>Stentor</taxon>
    </lineage>
</organism>
<name>A0A1R2D0T3_9CILI</name>